<evidence type="ECO:0000256" key="1">
    <source>
        <dbReference type="SAM" id="MobiDB-lite"/>
    </source>
</evidence>
<dbReference type="Proteomes" id="UP001604336">
    <property type="component" value="Unassembled WGS sequence"/>
</dbReference>
<feature type="compositionally biased region" description="Basic and acidic residues" evidence="1">
    <location>
        <begin position="69"/>
        <end position="83"/>
    </location>
</feature>
<gene>
    <name evidence="2" type="ORF">Adt_01812</name>
</gene>
<feature type="region of interest" description="Disordered" evidence="1">
    <location>
        <begin position="1"/>
        <end position="102"/>
    </location>
</feature>
<keyword evidence="3" id="KW-1185">Reference proteome</keyword>
<protein>
    <submittedName>
        <fullName evidence="2">Uncharacterized protein</fullName>
    </submittedName>
</protein>
<dbReference type="AlphaFoldDB" id="A0ABD1VTX8"/>
<organism evidence="2 3">
    <name type="scientific">Abeliophyllum distichum</name>
    <dbReference type="NCBI Taxonomy" id="126358"/>
    <lineage>
        <taxon>Eukaryota</taxon>
        <taxon>Viridiplantae</taxon>
        <taxon>Streptophyta</taxon>
        <taxon>Embryophyta</taxon>
        <taxon>Tracheophyta</taxon>
        <taxon>Spermatophyta</taxon>
        <taxon>Magnoliopsida</taxon>
        <taxon>eudicotyledons</taxon>
        <taxon>Gunneridae</taxon>
        <taxon>Pentapetalae</taxon>
        <taxon>asterids</taxon>
        <taxon>lamiids</taxon>
        <taxon>Lamiales</taxon>
        <taxon>Oleaceae</taxon>
        <taxon>Forsythieae</taxon>
        <taxon>Abeliophyllum</taxon>
    </lineage>
</organism>
<proteinExistence type="predicted"/>
<comment type="caution">
    <text evidence="2">The sequence shown here is derived from an EMBL/GenBank/DDBJ whole genome shotgun (WGS) entry which is preliminary data.</text>
</comment>
<feature type="compositionally biased region" description="Basic and acidic residues" evidence="1">
    <location>
        <begin position="31"/>
        <end position="46"/>
    </location>
</feature>
<sequence>MNDKMKMDPLSKSTVINGEEHGKLYPPDNAIHVKTEKKQDESEETSKGQGDLYSPDNAIHKNTQQRNPGVKDDEQQRAKEESKTSSSSSLGGDLMGKPSSKL</sequence>
<name>A0ABD1VTX8_9LAMI</name>
<reference evidence="3" key="1">
    <citation type="submission" date="2024-07" db="EMBL/GenBank/DDBJ databases">
        <title>Two chromosome-level genome assemblies of Korean endemic species Abeliophyllum distichum and Forsythia ovata (Oleaceae).</title>
        <authorList>
            <person name="Jang H."/>
        </authorList>
    </citation>
    <scope>NUCLEOTIDE SEQUENCE [LARGE SCALE GENOMIC DNA]</scope>
</reference>
<accession>A0ABD1VTX8</accession>
<evidence type="ECO:0000313" key="3">
    <source>
        <dbReference type="Proteomes" id="UP001604336"/>
    </source>
</evidence>
<evidence type="ECO:0000313" key="2">
    <source>
        <dbReference type="EMBL" id="KAL2540834.1"/>
    </source>
</evidence>
<dbReference type="EMBL" id="JBFOLK010000001">
    <property type="protein sequence ID" value="KAL2540834.1"/>
    <property type="molecule type" value="Genomic_DNA"/>
</dbReference>